<keyword evidence="3" id="KW-1185">Reference proteome</keyword>
<dbReference type="CDD" id="cd15777">
    <property type="entry name" value="CRBN_C_like"/>
    <property type="match status" value="1"/>
</dbReference>
<dbReference type="EMBL" id="QCYY01002654">
    <property type="protein sequence ID" value="ROT68593.1"/>
    <property type="molecule type" value="Genomic_DNA"/>
</dbReference>
<organism evidence="2 3">
    <name type="scientific">Penaeus vannamei</name>
    <name type="common">Whiteleg shrimp</name>
    <name type="synonym">Litopenaeus vannamei</name>
    <dbReference type="NCBI Taxonomy" id="6689"/>
    <lineage>
        <taxon>Eukaryota</taxon>
        <taxon>Metazoa</taxon>
        <taxon>Ecdysozoa</taxon>
        <taxon>Arthropoda</taxon>
        <taxon>Crustacea</taxon>
        <taxon>Multicrustacea</taxon>
        <taxon>Malacostraca</taxon>
        <taxon>Eumalacostraca</taxon>
        <taxon>Eucarida</taxon>
        <taxon>Decapoda</taxon>
        <taxon>Dendrobranchiata</taxon>
        <taxon>Penaeoidea</taxon>
        <taxon>Penaeidae</taxon>
        <taxon>Penaeus</taxon>
    </lineage>
</organism>
<dbReference type="InterPro" id="IPR034750">
    <property type="entry name" value="CULT"/>
</dbReference>
<dbReference type="AlphaFoldDB" id="A0A423SWT7"/>
<feature type="domain" description="CULT" evidence="1">
    <location>
        <begin position="1"/>
        <end position="87"/>
    </location>
</feature>
<dbReference type="STRING" id="6689.A0A423SWT7"/>
<dbReference type="FunFam" id="2.170.150.20:FF:000007">
    <property type="entry name" value="Protein cereblon"/>
    <property type="match status" value="1"/>
</dbReference>
<proteinExistence type="predicted"/>
<sequence length="102" mass="11662">MVQTLRNPADIAFDLVTVKRTGCSGVGEWYSEHSWFPGYSWKVCVCPRCKAHLGWIFEPIENTKPSQYLASSKGFYGLILEKLISEDFSDSLLIGLPKRQRY</sequence>
<protein>
    <submittedName>
        <fullName evidence="2">Protein cereblon</fullName>
    </submittedName>
</protein>
<dbReference type="Gene3D" id="2.170.150.20">
    <property type="entry name" value="Peptide methionine sulfoxide reductase"/>
    <property type="match status" value="1"/>
</dbReference>
<dbReference type="Proteomes" id="UP000283509">
    <property type="component" value="Unassembled WGS sequence"/>
</dbReference>
<evidence type="ECO:0000313" key="3">
    <source>
        <dbReference type="Proteomes" id="UP000283509"/>
    </source>
</evidence>
<evidence type="ECO:0000259" key="1">
    <source>
        <dbReference type="PROSITE" id="PS51788"/>
    </source>
</evidence>
<dbReference type="PROSITE" id="PS51788">
    <property type="entry name" value="CULT"/>
    <property type="match status" value="1"/>
</dbReference>
<name>A0A423SWT7_PENVA</name>
<gene>
    <name evidence="2" type="ORF">C7M84_013246</name>
</gene>
<accession>A0A423SWT7</accession>
<reference evidence="2 3" key="2">
    <citation type="submission" date="2019-01" db="EMBL/GenBank/DDBJ databases">
        <title>The decoding of complex shrimp genome reveals the adaptation for benthos swimmer, frequently molting mechanism and breeding impact on genome.</title>
        <authorList>
            <person name="Sun Y."/>
            <person name="Gao Y."/>
            <person name="Yu Y."/>
        </authorList>
    </citation>
    <scope>NUCLEOTIDE SEQUENCE [LARGE SCALE GENOMIC DNA]</scope>
    <source>
        <tissue evidence="2">Muscle</tissue>
    </source>
</reference>
<reference evidence="2 3" key="1">
    <citation type="submission" date="2018-04" db="EMBL/GenBank/DDBJ databases">
        <authorList>
            <person name="Zhang X."/>
            <person name="Yuan J."/>
            <person name="Li F."/>
            <person name="Xiang J."/>
        </authorList>
    </citation>
    <scope>NUCLEOTIDE SEQUENCE [LARGE SCALE GENOMIC DNA]</scope>
    <source>
        <tissue evidence="2">Muscle</tissue>
    </source>
</reference>
<dbReference type="OrthoDB" id="5778218at2759"/>
<comment type="caution">
    <text evidence="2">The sequence shown here is derived from an EMBL/GenBank/DDBJ whole genome shotgun (WGS) entry which is preliminary data.</text>
</comment>
<evidence type="ECO:0000313" key="2">
    <source>
        <dbReference type="EMBL" id="ROT68593.1"/>
    </source>
</evidence>